<dbReference type="InterPro" id="IPR027417">
    <property type="entry name" value="P-loop_NTPase"/>
</dbReference>
<dbReference type="GO" id="GO:0016887">
    <property type="term" value="F:ATP hydrolysis activity"/>
    <property type="evidence" value="ECO:0007669"/>
    <property type="project" value="TreeGrafter"/>
</dbReference>
<dbReference type="InterPro" id="IPR037257">
    <property type="entry name" value="T2SS_E_N_sf"/>
</dbReference>
<evidence type="ECO:0000256" key="1">
    <source>
        <dbReference type="ARBA" id="ARBA00006611"/>
    </source>
</evidence>
<dbReference type="PROSITE" id="PS00662">
    <property type="entry name" value="T2SP_E"/>
    <property type="match status" value="1"/>
</dbReference>
<keyword evidence="3" id="KW-0067">ATP-binding</keyword>
<comment type="caution">
    <text evidence="5">The sequence shown here is derived from an EMBL/GenBank/DDBJ whole genome shotgun (WGS) entry which is preliminary data.</text>
</comment>
<dbReference type="Proteomes" id="UP000295565">
    <property type="component" value="Unassembled WGS sequence"/>
</dbReference>
<dbReference type="Pfam" id="PF00437">
    <property type="entry name" value="T2SSE"/>
    <property type="match status" value="1"/>
</dbReference>
<reference evidence="5 6" key="1">
    <citation type="submission" date="2019-03" db="EMBL/GenBank/DDBJ databases">
        <title>Genomic Encyclopedia of Type Strains, Phase IV (KMG-IV): sequencing the most valuable type-strain genomes for metagenomic binning, comparative biology and taxonomic classification.</title>
        <authorList>
            <person name="Goeker M."/>
        </authorList>
    </citation>
    <scope>NUCLEOTIDE SEQUENCE [LARGE SCALE GENOMIC DNA]</scope>
    <source>
        <strain evidence="5 6">DSM 18577</strain>
    </source>
</reference>
<proteinExistence type="inferred from homology"/>
<sequence length="537" mass="60518">MAAQWHLCGTRVVLMTDTLCDEVCHSDTARNLLARLKTHYPNRRQRWLLTLVKQHSINEHELYQAACRRSHLPTLDLPHQVTMLPGQLKLHHLLDFQVILTSHYAGVLQVGLIDCEDQLLIDELANLSQQEIEPLVVHPHWLATQLTQLSETAVSSATAPSAPDNQDDNIAIALSQLIYQASLSGISDLHFEPVPQGYRVRARIDGLLQYYYRFTSEQGPRVVSWLKMNANLDIAQKMHPQDGRLHLPQWQAHPLDIRVSTLPTIHGEKVVLRLLGSDQQHLSLSQLGMDEAQLTRVYYHLQQPSGLIIVTGPTGSGKTRTLYAALSHLNHPSVNIASVEDPVEIELAGINQVAVNPAAQLTFENVLRALLRQDPDILMLGEIRDQQTLEIAWHAAQTGHRVLSTLHTNSALKSIERLHQLGLSYHQISESLQLIIAQRLLRKLCPKCRVKTADDQYLPQGCRHCHDGYHGRIGIFELLSFNAAIRQGITHQLPMDELEHIAYQQGMRTLYQQATEYVRQGITTSAEILRVLGHAPE</sequence>
<evidence type="ECO:0000313" key="5">
    <source>
        <dbReference type="EMBL" id="TCK57979.1"/>
    </source>
</evidence>
<name>A0A4R1K4N8_9GAMM</name>
<evidence type="ECO:0000256" key="2">
    <source>
        <dbReference type="ARBA" id="ARBA00022741"/>
    </source>
</evidence>
<evidence type="ECO:0000313" key="6">
    <source>
        <dbReference type="Proteomes" id="UP000295565"/>
    </source>
</evidence>
<dbReference type="CDD" id="cd01129">
    <property type="entry name" value="PulE-GspE-like"/>
    <property type="match status" value="1"/>
</dbReference>
<feature type="domain" description="Bacterial type II secretion system protein E" evidence="4">
    <location>
        <begin position="371"/>
        <end position="385"/>
    </location>
</feature>
<organism evidence="5 6">
    <name type="scientific">Celerinatantimonas diazotrophica</name>
    <dbReference type="NCBI Taxonomy" id="412034"/>
    <lineage>
        <taxon>Bacteria</taxon>
        <taxon>Pseudomonadati</taxon>
        <taxon>Pseudomonadota</taxon>
        <taxon>Gammaproteobacteria</taxon>
        <taxon>Celerinatantimonadaceae</taxon>
        <taxon>Celerinatantimonas</taxon>
    </lineage>
</organism>
<dbReference type="GO" id="GO:0005524">
    <property type="term" value="F:ATP binding"/>
    <property type="evidence" value="ECO:0007669"/>
    <property type="project" value="UniProtKB-KW"/>
</dbReference>
<keyword evidence="2" id="KW-0547">Nucleotide-binding</keyword>
<protein>
    <submittedName>
        <fullName evidence="5">Protein transport protein HofB</fullName>
    </submittedName>
</protein>
<dbReference type="EMBL" id="SMGD01000012">
    <property type="protein sequence ID" value="TCK57979.1"/>
    <property type="molecule type" value="Genomic_DNA"/>
</dbReference>
<dbReference type="SUPFAM" id="SSF52540">
    <property type="entry name" value="P-loop containing nucleoside triphosphate hydrolases"/>
    <property type="match status" value="1"/>
</dbReference>
<evidence type="ECO:0000256" key="3">
    <source>
        <dbReference type="ARBA" id="ARBA00022840"/>
    </source>
</evidence>
<dbReference type="PANTHER" id="PTHR30258">
    <property type="entry name" value="TYPE II SECRETION SYSTEM PROTEIN GSPE-RELATED"/>
    <property type="match status" value="1"/>
</dbReference>
<dbReference type="Gene3D" id="3.40.50.300">
    <property type="entry name" value="P-loop containing nucleotide triphosphate hydrolases"/>
    <property type="match status" value="1"/>
</dbReference>
<gene>
    <name evidence="5" type="ORF">EV690_1683</name>
</gene>
<keyword evidence="6" id="KW-1185">Reference proteome</keyword>
<comment type="similarity">
    <text evidence="1">Belongs to the GSP E family.</text>
</comment>
<dbReference type="GO" id="GO:0005886">
    <property type="term" value="C:plasma membrane"/>
    <property type="evidence" value="ECO:0007669"/>
    <property type="project" value="TreeGrafter"/>
</dbReference>
<dbReference type="Gene3D" id="3.30.450.90">
    <property type="match status" value="1"/>
</dbReference>
<accession>A0A4R1K4N8</accession>
<dbReference type="InterPro" id="IPR001482">
    <property type="entry name" value="T2SS/T4SS_dom"/>
</dbReference>
<dbReference type="PANTHER" id="PTHR30258:SF1">
    <property type="entry name" value="PROTEIN TRANSPORT PROTEIN HOFB HOMOLOG"/>
    <property type="match status" value="1"/>
</dbReference>
<evidence type="ECO:0000259" key="4">
    <source>
        <dbReference type="PROSITE" id="PS00662"/>
    </source>
</evidence>
<dbReference type="AlphaFoldDB" id="A0A4R1K4N8"/>
<dbReference type="SUPFAM" id="SSF160246">
    <property type="entry name" value="EspE N-terminal domain-like"/>
    <property type="match status" value="1"/>
</dbReference>